<feature type="region of interest" description="Disordered" evidence="9">
    <location>
        <begin position="361"/>
        <end position="387"/>
    </location>
</feature>
<dbReference type="Proteomes" id="UP001151699">
    <property type="component" value="Chromosome C"/>
</dbReference>
<dbReference type="AlphaFoldDB" id="A0A9Q0MST5"/>
<name>A0A9Q0MST5_9DIPT</name>
<evidence type="ECO:0000313" key="13">
    <source>
        <dbReference type="Proteomes" id="UP001151699"/>
    </source>
</evidence>
<keyword evidence="5" id="KW-0297">G-protein coupled receptor</keyword>
<evidence type="ECO:0000256" key="2">
    <source>
        <dbReference type="ARBA" id="ARBA00010663"/>
    </source>
</evidence>
<evidence type="ECO:0000256" key="9">
    <source>
        <dbReference type="SAM" id="MobiDB-lite"/>
    </source>
</evidence>
<accession>A0A9Q0MST5</accession>
<evidence type="ECO:0000313" key="12">
    <source>
        <dbReference type="EMBL" id="KAJ6635692.1"/>
    </source>
</evidence>
<organism evidence="12 13">
    <name type="scientific">Pseudolycoriella hygida</name>
    <dbReference type="NCBI Taxonomy" id="35572"/>
    <lineage>
        <taxon>Eukaryota</taxon>
        <taxon>Metazoa</taxon>
        <taxon>Ecdysozoa</taxon>
        <taxon>Arthropoda</taxon>
        <taxon>Hexapoda</taxon>
        <taxon>Insecta</taxon>
        <taxon>Pterygota</taxon>
        <taxon>Neoptera</taxon>
        <taxon>Endopterygota</taxon>
        <taxon>Diptera</taxon>
        <taxon>Nematocera</taxon>
        <taxon>Sciaroidea</taxon>
        <taxon>Sciaridae</taxon>
        <taxon>Pseudolycoriella</taxon>
    </lineage>
</organism>
<dbReference type="InterPro" id="IPR000276">
    <property type="entry name" value="GPCR_Rhodpsn"/>
</dbReference>
<dbReference type="SUPFAM" id="SSF81321">
    <property type="entry name" value="Family A G protein-coupled receptor-like"/>
    <property type="match status" value="1"/>
</dbReference>
<comment type="similarity">
    <text evidence="2">Belongs to the G-protein coupled receptor 1 family.</text>
</comment>
<dbReference type="OrthoDB" id="10036964at2759"/>
<evidence type="ECO:0000256" key="5">
    <source>
        <dbReference type="ARBA" id="ARBA00023040"/>
    </source>
</evidence>
<evidence type="ECO:0000256" key="3">
    <source>
        <dbReference type="ARBA" id="ARBA00022692"/>
    </source>
</evidence>
<evidence type="ECO:0000256" key="7">
    <source>
        <dbReference type="ARBA" id="ARBA00023170"/>
    </source>
</evidence>
<dbReference type="PANTHER" id="PTHR24243">
    <property type="entry name" value="G-PROTEIN COUPLED RECEPTOR"/>
    <property type="match status" value="1"/>
</dbReference>
<dbReference type="PROSITE" id="PS50262">
    <property type="entry name" value="G_PROTEIN_RECEP_F1_2"/>
    <property type="match status" value="1"/>
</dbReference>
<feature type="transmembrane region" description="Helical" evidence="10">
    <location>
        <begin position="7"/>
        <end position="32"/>
    </location>
</feature>
<protein>
    <submittedName>
        <fullName evidence="12">Thyrotropin-releasing hormone receptor</fullName>
    </submittedName>
</protein>
<dbReference type="Gene3D" id="1.20.1070.10">
    <property type="entry name" value="Rhodopsin 7-helix transmembrane proteins"/>
    <property type="match status" value="1"/>
</dbReference>
<keyword evidence="3 10" id="KW-0812">Transmembrane</keyword>
<feature type="region of interest" description="Disordered" evidence="9">
    <location>
        <begin position="300"/>
        <end position="334"/>
    </location>
</feature>
<dbReference type="PRINTS" id="PR00237">
    <property type="entry name" value="GPCRRHODOPSN"/>
</dbReference>
<evidence type="ECO:0000256" key="10">
    <source>
        <dbReference type="SAM" id="Phobius"/>
    </source>
</evidence>
<evidence type="ECO:0000256" key="6">
    <source>
        <dbReference type="ARBA" id="ARBA00023136"/>
    </source>
</evidence>
<dbReference type="PANTHER" id="PTHR24243:SF233">
    <property type="entry name" value="THYROTROPIN-RELEASING HORMONE RECEPTOR"/>
    <property type="match status" value="1"/>
</dbReference>
<keyword evidence="4 10" id="KW-1133">Transmembrane helix</keyword>
<evidence type="ECO:0000256" key="8">
    <source>
        <dbReference type="ARBA" id="ARBA00023224"/>
    </source>
</evidence>
<dbReference type="GO" id="GO:0005886">
    <property type="term" value="C:plasma membrane"/>
    <property type="evidence" value="ECO:0007669"/>
    <property type="project" value="TreeGrafter"/>
</dbReference>
<dbReference type="InterPro" id="IPR017452">
    <property type="entry name" value="GPCR_Rhodpsn_7TM"/>
</dbReference>
<evidence type="ECO:0000259" key="11">
    <source>
        <dbReference type="PROSITE" id="PS50262"/>
    </source>
</evidence>
<feature type="transmembrane region" description="Helical" evidence="10">
    <location>
        <begin position="52"/>
        <end position="79"/>
    </location>
</feature>
<feature type="transmembrane region" description="Helical" evidence="10">
    <location>
        <begin position="105"/>
        <end position="133"/>
    </location>
</feature>
<keyword evidence="13" id="KW-1185">Reference proteome</keyword>
<dbReference type="EMBL" id="WJQU01000004">
    <property type="protein sequence ID" value="KAJ6635692.1"/>
    <property type="molecule type" value="Genomic_DNA"/>
</dbReference>
<feature type="region of interest" description="Disordered" evidence="9">
    <location>
        <begin position="201"/>
        <end position="244"/>
    </location>
</feature>
<comment type="caution">
    <text evidence="12">The sequence shown here is derived from an EMBL/GenBank/DDBJ whole genome shotgun (WGS) entry which is preliminary data.</text>
</comment>
<feature type="domain" description="G-protein coupled receptors family 1 profile" evidence="11">
    <location>
        <begin position="44"/>
        <end position="168"/>
    </location>
</feature>
<reference evidence="12" key="1">
    <citation type="submission" date="2022-07" db="EMBL/GenBank/DDBJ databases">
        <authorList>
            <person name="Trinca V."/>
            <person name="Uliana J.V.C."/>
            <person name="Torres T.T."/>
            <person name="Ward R.J."/>
            <person name="Monesi N."/>
        </authorList>
    </citation>
    <scope>NUCLEOTIDE SEQUENCE</scope>
    <source>
        <strain evidence="12">HSMRA1968</strain>
        <tissue evidence="12">Whole embryos</tissue>
    </source>
</reference>
<feature type="compositionally biased region" description="Basic and acidic residues" evidence="9">
    <location>
        <begin position="377"/>
        <end position="387"/>
    </location>
</feature>
<sequence length="407" mass="46213">MSSMRSYSVLGTLTNNVRISLFPILTIAQYGYEEYVDGSRVAVCLTSVESFWSIFFFVGSISLFFILPFVILLVLYTVIAKHLMDNPGITSHGNRSNVLKYRKQVIFMLGAVVLSFFVCLLPFRALTLWIIIVPSETILSLGIDGYYSLLYFCRIMLYLNSAMNPILYNLMSSKFRDGFLRLLHCKSFVKNRLVSGTRKGTFHTTSTNLSSSQSGDKRKSSRNREDTEYLDRSIKSRRSVDHSVEETSRIKIADTNSYVNGNVNSHVANVIQEADEELTADKDCSKCMCNKRSANVNPKPQRLCNKSTSFNSDDYKRQTDDHSQTKLNNGHQKTETIVPTTPSELNIDGVEAIESSANNCESDQLNTENNCNKNQHQKHESAQNGIRDDYNEYQSFICRKRDLESLV</sequence>
<comment type="subcellular location">
    <subcellularLocation>
        <location evidence="1">Membrane</location>
        <topology evidence="1">Multi-pass membrane protein</topology>
    </subcellularLocation>
</comment>
<feature type="compositionally biased region" description="Polar residues" evidence="9">
    <location>
        <begin position="300"/>
        <end position="312"/>
    </location>
</feature>
<keyword evidence="8" id="KW-0807">Transducer</keyword>
<dbReference type="Pfam" id="PF00001">
    <property type="entry name" value="7tm_1"/>
    <property type="match status" value="1"/>
</dbReference>
<feature type="compositionally biased region" description="Polar residues" evidence="9">
    <location>
        <begin position="325"/>
        <end position="334"/>
    </location>
</feature>
<proteinExistence type="inferred from homology"/>
<keyword evidence="7 12" id="KW-0675">Receptor</keyword>
<feature type="compositionally biased region" description="Basic and acidic residues" evidence="9">
    <location>
        <begin position="215"/>
        <end position="244"/>
    </location>
</feature>
<feature type="compositionally biased region" description="Polar residues" evidence="9">
    <location>
        <begin position="361"/>
        <end position="374"/>
    </location>
</feature>
<gene>
    <name evidence="12" type="primary">Trhr</name>
    <name evidence="12" type="ORF">Bhyg_14278</name>
</gene>
<evidence type="ECO:0000256" key="1">
    <source>
        <dbReference type="ARBA" id="ARBA00004141"/>
    </source>
</evidence>
<dbReference type="GO" id="GO:0004930">
    <property type="term" value="F:G protein-coupled receptor activity"/>
    <property type="evidence" value="ECO:0007669"/>
    <property type="project" value="UniProtKB-KW"/>
</dbReference>
<evidence type="ECO:0000256" key="4">
    <source>
        <dbReference type="ARBA" id="ARBA00022989"/>
    </source>
</evidence>
<feature type="compositionally biased region" description="Basic and acidic residues" evidence="9">
    <location>
        <begin position="313"/>
        <end position="324"/>
    </location>
</feature>
<keyword evidence="6 10" id="KW-0472">Membrane</keyword>